<keyword evidence="4 12" id="KW-0812">Transmembrane</keyword>
<evidence type="ECO:0000256" key="13">
    <source>
        <dbReference type="SAM" id="MobiDB-lite"/>
    </source>
</evidence>
<dbReference type="InterPro" id="IPR028055">
    <property type="entry name" value="YidC/Oxa/ALB_C"/>
</dbReference>
<evidence type="ECO:0000256" key="5">
    <source>
        <dbReference type="ARBA" id="ARBA00022729"/>
    </source>
</evidence>
<keyword evidence="10 12" id="KW-0143">Chaperone</keyword>
<dbReference type="GO" id="GO:0015031">
    <property type="term" value="P:protein transport"/>
    <property type="evidence" value="ECO:0007669"/>
    <property type="project" value="UniProtKB-KW"/>
</dbReference>
<reference evidence="15" key="1">
    <citation type="submission" date="2023-03" db="EMBL/GenBank/DDBJ databases">
        <authorList>
            <person name="Shen W."/>
            <person name="Cai J."/>
        </authorList>
    </citation>
    <scope>NUCLEOTIDE SEQUENCE</scope>
    <source>
        <strain evidence="15">B226-2</strain>
    </source>
</reference>
<keyword evidence="7 12" id="KW-1133">Transmembrane helix</keyword>
<dbReference type="PRINTS" id="PR00701">
    <property type="entry name" value="60KDINNERMP"/>
</dbReference>
<keyword evidence="9" id="KW-0564">Palmitate</keyword>
<evidence type="ECO:0000313" key="16">
    <source>
        <dbReference type="Proteomes" id="UP001256711"/>
    </source>
</evidence>
<gene>
    <name evidence="12 15" type="primary">yidC</name>
    <name evidence="15" type="ORF">P7H43_02430</name>
</gene>
<comment type="caution">
    <text evidence="15">The sequence shown here is derived from an EMBL/GenBank/DDBJ whole genome shotgun (WGS) entry which is preliminary data.</text>
</comment>
<comment type="function">
    <text evidence="12">Required for the insertion and/or proper folding and/or complex formation of integral membrane proteins into the membrane. Involved in integration of membrane proteins that insert both dependently and independently of the Sec translocase complex, as well as at least some lipoproteins.</text>
</comment>
<evidence type="ECO:0000256" key="1">
    <source>
        <dbReference type="ARBA" id="ARBA00004651"/>
    </source>
</evidence>
<dbReference type="InterPro" id="IPR023060">
    <property type="entry name" value="YidC/YidC1/YidC2_Firmicutes"/>
</dbReference>
<sequence length="316" mass="34616">MKKIKNWLLGSGMLMLLLFLSGCVKMKSDGTPDTGSFMYKILVAPLNSLLGMLADLVGGVNQYGWAIILVTLIVRFIILPLGIHQSRQSLTQSEKMQYIKPQLDAVQAKLKAATTQEEQMAAQQEMNAVYKENGVSMFGGMGCLPLLIQMPIFSALYTTARYSPLLQNATFFGIDLGHPNMIFVIISGVLYALQSIISMIGVPEEQKKQMRMMSFASPLMIVMFSINAPAGVTLYWVVGGLIACLQTYITNVIMKPRIKAQIQAEMKQNPPKVVVTAPKKAVEPKDVTPTNKPANRNRNTNGNGAGRNAGKQTGKK</sequence>
<feature type="transmembrane region" description="Helical" evidence="12">
    <location>
        <begin position="135"/>
        <end position="160"/>
    </location>
</feature>
<protein>
    <recommendedName>
        <fullName evidence="12">Membrane protein insertase YidC</fullName>
    </recommendedName>
    <alternativeName>
        <fullName evidence="12">Foldase YidC</fullName>
    </alternativeName>
    <alternativeName>
        <fullName evidence="12">Membrane integrase YidC</fullName>
    </alternativeName>
    <alternativeName>
        <fullName evidence="12">Membrane protein YidC</fullName>
    </alternativeName>
</protein>
<proteinExistence type="inferred from homology"/>
<feature type="transmembrane region" description="Helical" evidence="12">
    <location>
        <begin position="6"/>
        <end position="25"/>
    </location>
</feature>
<feature type="transmembrane region" description="Helical" evidence="12">
    <location>
        <begin position="63"/>
        <end position="83"/>
    </location>
</feature>
<dbReference type="GO" id="GO:0051205">
    <property type="term" value="P:protein insertion into membrane"/>
    <property type="evidence" value="ECO:0007669"/>
    <property type="project" value="TreeGrafter"/>
</dbReference>
<feature type="compositionally biased region" description="Low complexity" evidence="13">
    <location>
        <begin position="288"/>
        <end position="316"/>
    </location>
</feature>
<dbReference type="PANTHER" id="PTHR12428:SF65">
    <property type="entry name" value="CYTOCHROME C OXIDASE ASSEMBLY PROTEIN COX18, MITOCHONDRIAL"/>
    <property type="match status" value="1"/>
</dbReference>
<evidence type="ECO:0000256" key="3">
    <source>
        <dbReference type="ARBA" id="ARBA00022475"/>
    </source>
</evidence>
<comment type="similarity">
    <text evidence="12">Belongs to the OXA1/ALB3/YidC family. Type 2 subfamily.</text>
</comment>
<keyword evidence="3 12" id="KW-1003">Cell membrane</keyword>
<name>A0AAW8TY61_9ENTE</name>
<dbReference type="GO" id="GO:0005886">
    <property type="term" value="C:plasma membrane"/>
    <property type="evidence" value="ECO:0007669"/>
    <property type="project" value="UniProtKB-SubCell"/>
</dbReference>
<dbReference type="NCBIfam" id="TIGR03592">
    <property type="entry name" value="yidC_oxa1_cterm"/>
    <property type="match status" value="1"/>
</dbReference>
<evidence type="ECO:0000256" key="11">
    <source>
        <dbReference type="ARBA" id="ARBA00023288"/>
    </source>
</evidence>
<keyword evidence="11 12" id="KW-0449">Lipoprotein</keyword>
<feature type="transmembrane region" description="Helical" evidence="12">
    <location>
        <begin position="212"/>
        <end position="228"/>
    </location>
</feature>
<comment type="subcellular location">
    <subcellularLocation>
        <location evidence="1 12">Cell membrane</location>
        <topology evidence="1 12">Multi-pass membrane protein</topology>
    </subcellularLocation>
</comment>
<dbReference type="GeneID" id="78365396"/>
<dbReference type="CDD" id="cd20070">
    <property type="entry name" value="5TM_YidC_Alb3"/>
    <property type="match status" value="1"/>
</dbReference>
<evidence type="ECO:0000256" key="12">
    <source>
        <dbReference type="HAMAP-Rule" id="MF_01811"/>
    </source>
</evidence>
<dbReference type="EMBL" id="JARQBJ010000001">
    <property type="protein sequence ID" value="MDT2809352.1"/>
    <property type="molecule type" value="Genomic_DNA"/>
</dbReference>
<dbReference type="RefSeq" id="WP_010754006.1">
    <property type="nucleotide sequence ID" value="NZ_CABJBY010000004.1"/>
</dbReference>
<dbReference type="Pfam" id="PF02096">
    <property type="entry name" value="60KD_IMP"/>
    <property type="match status" value="1"/>
</dbReference>
<evidence type="ECO:0000256" key="2">
    <source>
        <dbReference type="ARBA" id="ARBA00022448"/>
    </source>
</evidence>
<dbReference type="InterPro" id="IPR001708">
    <property type="entry name" value="YidC/ALB3/OXA1/COX18"/>
</dbReference>
<keyword evidence="2 12" id="KW-0813">Transport</keyword>
<feature type="region of interest" description="Disordered" evidence="13">
    <location>
        <begin position="273"/>
        <end position="316"/>
    </location>
</feature>
<evidence type="ECO:0000259" key="14">
    <source>
        <dbReference type="Pfam" id="PF02096"/>
    </source>
</evidence>
<evidence type="ECO:0000313" key="15">
    <source>
        <dbReference type="EMBL" id="MDT2809352.1"/>
    </source>
</evidence>
<feature type="transmembrane region" description="Helical" evidence="12">
    <location>
        <begin position="180"/>
        <end position="200"/>
    </location>
</feature>
<keyword evidence="8 12" id="KW-0472">Membrane</keyword>
<dbReference type="PROSITE" id="PS51257">
    <property type="entry name" value="PROKAR_LIPOPROTEIN"/>
    <property type="match status" value="1"/>
</dbReference>
<evidence type="ECO:0000256" key="7">
    <source>
        <dbReference type="ARBA" id="ARBA00022989"/>
    </source>
</evidence>
<evidence type="ECO:0000256" key="6">
    <source>
        <dbReference type="ARBA" id="ARBA00022927"/>
    </source>
</evidence>
<dbReference type="InterPro" id="IPR047196">
    <property type="entry name" value="YidC_ALB_C"/>
</dbReference>
<evidence type="ECO:0000256" key="10">
    <source>
        <dbReference type="ARBA" id="ARBA00023186"/>
    </source>
</evidence>
<dbReference type="AlphaFoldDB" id="A0AAW8TY61"/>
<dbReference type="GO" id="GO:0032977">
    <property type="term" value="F:membrane insertase activity"/>
    <property type="evidence" value="ECO:0007669"/>
    <property type="project" value="InterPro"/>
</dbReference>
<evidence type="ECO:0000256" key="9">
    <source>
        <dbReference type="ARBA" id="ARBA00023139"/>
    </source>
</evidence>
<keyword evidence="5 12" id="KW-0732">Signal</keyword>
<organism evidence="15 16">
    <name type="scientific">Enterococcus asini</name>
    <dbReference type="NCBI Taxonomy" id="57732"/>
    <lineage>
        <taxon>Bacteria</taxon>
        <taxon>Bacillati</taxon>
        <taxon>Bacillota</taxon>
        <taxon>Bacilli</taxon>
        <taxon>Lactobacillales</taxon>
        <taxon>Enterococcaceae</taxon>
        <taxon>Enterococcus</taxon>
    </lineage>
</organism>
<dbReference type="PANTHER" id="PTHR12428">
    <property type="entry name" value="OXA1"/>
    <property type="match status" value="1"/>
</dbReference>
<keyword evidence="6 12" id="KW-0653">Protein transport</keyword>
<evidence type="ECO:0000256" key="8">
    <source>
        <dbReference type="ARBA" id="ARBA00023136"/>
    </source>
</evidence>
<accession>A0AAW8TY61</accession>
<dbReference type="HAMAP" id="MF_01811">
    <property type="entry name" value="YidC_type2"/>
    <property type="match status" value="1"/>
</dbReference>
<evidence type="ECO:0000256" key="4">
    <source>
        <dbReference type="ARBA" id="ARBA00022692"/>
    </source>
</evidence>
<dbReference type="Proteomes" id="UP001256711">
    <property type="component" value="Unassembled WGS sequence"/>
</dbReference>
<feature type="domain" description="Membrane insertase YidC/Oxa/ALB C-terminal" evidence="14">
    <location>
        <begin position="63"/>
        <end position="251"/>
    </location>
</feature>